<proteinExistence type="predicted"/>
<sequence>MAGFIRSPEAVLERSAYHEAPPQPFAAKPSAGSMEEQAAIVAATIIERRIFFKTEYPSTIELTPLQAAGLKSAKKWRKSAGRVHGILQSVTFVSAVVESRESMPTPNVEKT</sequence>
<accession>A0A7W6UIZ5</accession>
<evidence type="ECO:0000313" key="2">
    <source>
        <dbReference type="Proteomes" id="UP000533724"/>
    </source>
</evidence>
<reference evidence="1 2" key="1">
    <citation type="submission" date="2020-08" db="EMBL/GenBank/DDBJ databases">
        <title>Genomic Encyclopedia of Type Strains, Phase IV (KMG-V): Genome sequencing to study the core and pangenomes of soil and plant-associated prokaryotes.</title>
        <authorList>
            <person name="Whitman W."/>
        </authorList>
    </citation>
    <scope>NUCLEOTIDE SEQUENCE [LARGE SCALE GENOMIC DNA]</scope>
    <source>
        <strain evidence="1 2">SEMIA 414</strain>
    </source>
</reference>
<dbReference type="EMBL" id="JACIHI010000004">
    <property type="protein sequence ID" value="MBB4438911.1"/>
    <property type="molecule type" value="Genomic_DNA"/>
</dbReference>
<gene>
    <name evidence="1" type="ORF">GGE15_002168</name>
</gene>
<dbReference type="AlphaFoldDB" id="A0A7W6UIZ5"/>
<comment type="caution">
    <text evidence="1">The sequence shown here is derived from an EMBL/GenBank/DDBJ whole genome shotgun (WGS) entry which is preliminary data.</text>
</comment>
<dbReference type="RefSeq" id="WP_246724392.1">
    <property type="nucleotide sequence ID" value="NZ_JACIHI010000004.1"/>
</dbReference>
<name>A0A7W6UIZ5_9HYPH</name>
<dbReference type="Proteomes" id="UP000533724">
    <property type="component" value="Unassembled WGS sequence"/>
</dbReference>
<organism evidence="1 2">
    <name type="scientific">Rhizobium esperanzae</name>
    <dbReference type="NCBI Taxonomy" id="1967781"/>
    <lineage>
        <taxon>Bacteria</taxon>
        <taxon>Pseudomonadati</taxon>
        <taxon>Pseudomonadota</taxon>
        <taxon>Alphaproteobacteria</taxon>
        <taxon>Hyphomicrobiales</taxon>
        <taxon>Rhizobiaceae</taxon>
        <taxon>Rhizobium/Agrobacterium group</taxon>
        <taxon>Rhizobium</taxon>
    </lineage>
</organism>
<protein>
    <submittedName>
        <fullName evidence="1">Uncharacterized protein</fullName>
    </submittedName>
</protein>
<evidence type="ECO:0000313" key="1">
    <source>
        <dbReference type="EMBL" id="MBB4438911.1"/>
    </source>
</evidence>